<evidence type="ECO:0000313" key="3">
    <source>
        <dbReference type="WBParaSite" id="SCUD_0002290901-mRNA-1"/>
    </source>
</evidence>
<dbReference type="Proteomes" id="UP000279833">
    <property type="component" value="Unassembled WGS sequence"/>
</dbReference>
<evidence type="ECO:0000313" key="1">
    <source>
        <dbReference type="EMBL" id="VDP80690.1"/>
    </source>
</evidence>
<dbReference type="WBParaSite" id="SCUD_0002290901-mRNA-1">
    <property type="protein sequence ID" value="SCUD_0002290901-mRNA-1"/>
    <property type="gene ID" value="SCUD_0002290901"/>
</dbReference>
<sequence length="127" mass="14009">MSLTSGYDNHANINQVPINTAKSNCQWLHGLMPCFGLTAHCFLLSCSCIRKHRPSSPIASRQSNFDALELHEKLVALHLHQQAKERLTSRDSGLAKSSIHSSSAIPNNENGHTVSSDHDQVCLLFFS</sequence>
<dbReference type="AlphaFoldDB" id="A0A183L6D8"/>
<accession>A0A183L6D8</accession>
<organism evidence="3">
    <name type="scientific">Schistosoma curassoni</name>
    <dbReference type="NCBI Taxonomy" id="6186"/>
    <lineage>
        <taxon>Eukaryota</taxon>
        <taxon>Metazoa</taxon>
        <taxon>Spiralia</taxon>
        <taxon>Lophotrochozoa</taxon>
        <taxon>Platyhelminthes</taxon>
        <taxon>Trematoda</taxon>
        <taxon>Digenea</taxon>
        <taxon>Strigeidida</taxon>
        <taxon>Schistosomatoidea</taxon>
        <taxon>Schistosomatidae</taxon>
        <taxon>Schistosoma</taxon>
    </lineage>
</organism>
<keyword evidence="2" id="KW-1185">Reference proteome</keyword>
<name>A0A183L6D8_9TREM</name>
<reference evidence="3" key="1">
    <citation type="submission" date="2016-06" db="UniProtKB">
        <authorList>
            <consortium name="WormBaseParasite"/>
        </authorList>
    </citation>
    <scope>IDENTIFICATION</scope>
</reference>
<dbReference type="EMBL" id="UZAK01051209">
    <property type="protein sequence ID" value="VDP80690.1"/>
    <property type="molecule type" value="Genomic_DNA"/>
</dbReference>
<proteinExistence type="predicted"/>
<evidence type="ECO:0000313" key="2">
    <source>
        <dbReference type="Proteomes" id="UP000279833"/>
    </source>
</evidence>
<gene>
    <name evidence="1" type="ORF">SCUD_LOCUS22905</name>
</gene>
<protein>
    <submittedName>
        <fullName evidence="3">OAR domain-containing protein</fullName>
    </submittedName>
</protein>
<reference evidence="1 2" key="2">
    <citation type="submission" date="2018-11" db="EMBL/GenBank/DDBJ databases">
        <authorList>
            <consortium name="Pathogen Informatics"/>
        </authorList>
    </citation>
    <scope>NUCLEOTIDE SEQUENCE [LARGE SCALE GENOMIC DNA]</scope>
    <source>
        <strain evidence="1">Dakar</strain>
        <strain evidence="2">Dakar, Senegal</strain>
    </source>
</reference>